<dbReference type="Gene3D" id="2.30.30.190">
    <property type="entry name" value="CAP Gly-rich-like domain"/>
    <property type="match status" value="1"/>
</dbReference>
<proteinExistence type="inferred from homology"/>
<dbReference type="InterPro" id="IPR000626">
    <property type="entry name" value="Ubiquitin-like_dom"/>
</dbReference>
<dbReference type="PANTHER" id="PTHR18916:SF85">
    <property type="entry name" value="TUBULIN-FOLDING COFACTOR B"/>
    <property type="match status" value="1"/>
</dbReference>
<protein>
    <submittedName>
        <fullName evidence="5">LANO_0E12090g1_1</fullName>
    </submittedName>
</protein>
<evidence type="ECO:0000259" key="4">
    <source>
        <dbReference type="PROSITE" id="PS50245"/>
    </source>
</evidence>
<name>A0A1G4JXU8_9SACH</name>
<gene>
    <name evidence="5" type="ORF">LANO_0E12090G</name>
</gene>
<comment type="similarity">
    <text evidence="3">Belongs to the TBCB family.</text>
</comment>
<dbReference type="GO" id="GO:0005634">
    <property type="term" value="C:nucleus"/>
    <property type="evidence" value="ECO:0007669"/>
    <property type="project" value="TreeGrafter"/>
</dbReference>
<evidence type="ECO:0000256" key="1">
    <source>
        <dbReference type="ARBA" id="ARBA00004496"/>
    </source>
</evidence>
<dbReference type="PANTHER" id="PTHR18916">
    <property type="entry name" value="DYNACTIN 1-RELATED MICROTUBULE-BINDING"/>
    <property type="match status" value="1"/>
</dbReference>
<dbReference type="EMBL" id="LT598451">
    <property type="protein sequence ID" value="SCU95989.1"/>
    <property type="molecule type" value="Genomic_DNA"/>
</dbReference>
<dbReference type="GO" id="GO:0005737">
    <property type="term" value="C:cytoplasm"/>
    <property type="evidence" value="ECO:0007669"/>
    <property type="project" value="UniProtKB-SubCell"/>
</dbReference>
<dbReference type="SMART" id="SM01052">
    <property type="entry name" value="CAP_GLY"/>
    <property type="match status" value="1"/>
</dbReference>
<feature type="domain" description="CAP-Gly" evidence="4">
    <location>
        <begin position="177"/>
        <end position="220"/>
    </location>
</feature>
<dbReference type="GO" id="GO:0051010">
    <property type="term" value="F:microtubule plus-end binding"/>
    <property type="evidence" value="ECO:0007669"/>
    <property type="project" value="TreeGrafter"/>
</dbReference>
<dbReference type="GO" id="GO:0031122">
    <property type="term" value="P:cytoplasmic microtubule organization"/>
    <property type="evidence" value="ECO:0007669"/>
    <property type="project" value="TreeGrafter"/>
</dbReference>
<dbReference type="AlphaFoldDB" id="A0A1G4JXU8"/>
<dbReference type="InterPro" id="IPR000938">
    <property type="entry name" value="CAP-Gly_domain"/>
</dbReference>
<dbReference type="Proteomes" id="UP000189911">
    <property type="component" value="Chromosome E"/>
</dbReference>
<comment type="subcellular location">
    <subcellularLocation>
        <location evidence="1">Cytoplasm</location>
    </subcellularLocation>
</comment>
<organism evidence="5 6">
    <name type="scientific">Lachancea nothofagi CBS 11611</name>
    <dbReference type="NCBI Taxonomy" id="1266666"/>
    <lineage>
        <taxon>Eukaryota</taxon>
        <taxon>Fungi</taxon>
        <taxon>Dikarya</taxon>
        <taxon>Ascomycota</taxon>
        <taxon>Saccharomycotina</taxon>
        <taxon>Saccharomycetes</taxon>
        <taxon>Saccharomycetales</taxon>
        <taxon>Saccharomycetaceae</taxon>
        <taxon>Lachancea</taxon>
    </lineage>
</organism>
<sequence length="245" mass="27560">MPQVQITSSLCSTSREISLQWDWGHLCERLSELSGILAEDMHLEIEYQDGSKETVDKPQNRTGTLKQDMPKAPVSIVVVDNNKNSVASELAQEFANTDETGPGFQLSEEDYQRRADSALQWKKQSKLGEFDPQYRLKLQQDLVRQQHCASELTVNERCLVTGGPAERRGWLRYLGPLPAPRNRGTWCGVEFDEPCGKNDGSFEGRVLFGPVNPRYGGFVKPSCVKTSAEYQPIDEFEGLSDDDEL</sequence>
<dbReference type="Pfam" id="PF01302">
    <property type="entry name" value="CAP_GLY"/>
    <property type="match status" value="1"/>
</dbReference>
<dbReference type="OrthoDB" id="5295208at2759"/>
<accession>A0A1G4JXU8</accession>
<dbReference type="GO" id="GO:0035371">
    <property type="term" value="C:microtubule plus-end"/>
    <property type="evidence" value="ECO:0007669"/>
    <property type="project" value="TreeGrafter"/>
</dbReference>
<dbReference type="PROSITE" id="PS50245">
    <property type="entry name" value="CAP_GLY_2"/>
    <property type="match status" value="1"/>
</dbReference>
<evidence type="ECO:0000313" key="5">
    <source>
        <dbReference type="EMBL" id="SCU95989.1"/>
    </source>
</evidence>
<keyword evidence="6" id="KW-1185">Reference proteome</keyword>
<evidence type="ECO:0000313" key="6">
    <source>
        <dbReference type="Proteomes" id="UP000189911"/>
    </source>
</evidence>
<dbReference type="InterPro" id="IPR036859">
    <property type="entry name" value="CAP-Gly_dom_sf"/>
</dbReference>
<dbReference type="SUPFAM" id="SSF74924">
    <property type="entry name" value="Cap-Gly domain"/>
    <property type="match status" value="1"/>
</dbReference>
<evidence type="ECO:0000256" key="2">
    <source>
        <dbReference type="ARBA" id="ARBA00022490"/>
    </source>
</evidence>
<dbReference type="PROSITE" id="PS00845">
    <property type="entry name" value="CAP_GLY_1"/>
    <property type="match status" value="1"/>
</dbReference>
<keyword evidence="2" id="KW-0963">Cytoplasm</keyword>
<evidence type="ECO:0000256" key="3">
    <source>
        <dbReference type="ARBA" id="ARBA00025779"/>
    </source>
</evidence>
<reference evidence="6" key="1">
    <citation type="submission" date="2016-03" db="EMBL/GenBank/DDBJ databases">
        <authorList>
            <person name="Devillers Hugo."/>
        </authorList>
    </citation>
    <scope>NUCLEOTIDE SEQUENCE [LARGE SCALE GENOMIC DNA]</scope>
</reference>
<dbReference type="Pfam" id="PF14560">
    <property type="entry name" value="Ubiquitin_2"/>
    <property type="match status" value="1"/>
</dbReference>